<evidence type="ECO:0008006" key="3">
    <source>
        <dbReference type="Google" id="ProtNLM"/>
    </source>
</evidence>
<keyword evidence="2" id="KW-1185">Reference proteome</keyword>
<dbReference type="InterPro" id="IPR011009">
    <property type="entry name" value="Kinase-like_dom_sf"/>
</dbReference>
<dbReference type="Gene3D" id="1.10.510.10">
    <property type="entry name" value="Transferase(Phosphotransferase) domain 1"/>
    <property type="match status" value="1"/>
</dbReference>
<evidence type="ECO:0000313" key="2">
    <source>
        <dbReference type="Proteomes" id="UP000815677"/>
    </source>
</evidence>
<dbReference type="SUPFAM" id="SSF56112">
    <property type="entry name" value="Protein kinase-like (PK-like)"/>
    <property type="match status" value="1"/>
</dbReference>
<organism evidence="1 2">
    <name type="scientific">Mycena chlorophos</name>
    <name type="common">Agaric fungus</name>
    <name type="synonym">Agaricus chlorophos</name>
    <dbReference type="NCBI Taxonomy" id="658473"/>
    <lineage>
        <taxon>Eukaryota</taxon>
        <taxon>Fungi</taxon>
        <taxon>Dikarya</taxon>
        <taxon>Basidiomycota</taxon>
        <taxon>Agaricomycotina</taxon>
        <taxon>Agaricomycetes</taxon>
        <taxon>Agaricomycetidae</taxon>
        <taxon>Agaricales</taxon>
        <taxon>Marasmiineae</taxon>
        <taxon>Mycenaceae</taxon>
        <taxon>Mycena</taxon>
    </lineage>
</organism>
<accession>A0ABQ0LW64</accession>
<proteinExistence type="predicted"/>
<dbReference type="EMBL" id="DF848977">
    <property type="protein sequence ID" value="GAT55325.1"/>
    <property type="molecule type" value="Genomic_DNA"/>
</dbReference>
<evidence type="ECO:0000313" key="1">
    <source>
        <dbReference type="EMBL" id="GAT55325.1"/>
    </source>
</evidence>
<name>A0ABQ0LW64_MYCCL</name>
<sequence length="331" mass="38125">MTTSDNDLYATLWRHEQWWSKHEPFLFERGYQLRPRYRRDWVPSWTLPGSGFDPLAENYADFEDSVASLRRNVLDATRISDNRKVVLRKVMCAGPERFILDYLHQPHLRADTNNRTVPVLDIIPLPDDDTTLLIGLDFLHTHNIAHQDACAGNMMMDATDVVPGGFHFCSPRTVNGDLRSDYEWRDRCSVPAVQYYFIDFGLSTYHPELEGQQLARSAGIVGQDDTVPELSMTVEYNPFKLDIYQSGNCFLNLSKRYPKMTPCFGSLLHNMTDENPHERPWASEVIKRFEEACKSISDTELGESLDFVPQDILDEILPFIGREITSEPELN</sequence>
<dbReference type="Proteomes" id="UP000815677">
    <property type="component" value="Unassembled WGS sequence"/>
</dbReference>
<protein>
    <recommendedName>
        <fullName evidence="3">Protein kinase domain-containing protein</fullName>
    </recommendedName>
</protein>
<gene>
    <name evidence="1" type="ORF">MCHLO_12105</name>
</gene>
<reference evidence="1" key="1">
    <citation type="submission" date="2014-09" db="EMBL/GenBank/DDBJ databases">
        <title>Genome sequence of the luminous mushroom Mycena chlorophos for searching fungal bioluminescence genes.</title>
        <authorList>
            <person name="Tanaka Y."/>
            <person name="Kasuga D."/>
            <person name="Oba Y."/>
            <person name="Hase S."/>
            <person name="Sato K."/>
            <person name="Oba Y."/>
            <person name="Sakakibara Y."/>
        </authorList>
    </citation>
    <scope>NUCLEOTIDE SEQUENCE</scope>
</reference>